<organism evidence="1 2">
    <name type="scientific">Mytilus coruscus</name>
    <name type="common">Sea mussel</name>
    <dbReference type="NCBI Taxonomy" id="42192"/>
    <lineage>
        <taxon>Eukaryota</taxon>
        <taxon>Metazoa</taxon>
        <taxon>Spiralia</taxon>
        <taxon>Lophotrochozoa</taxon>
        <taxon>Mollusca</taxon>
        <taxon>Bivalvia</taxon>
        <taxon>Autobranchia</taxon>
        <taxon>Pteriomorphia</taxon>
        <taxon>Mytilida</taxon>
        <taxon>Mytiloidea</taxon>
        <taxon>Mytilidae</taxon>
        <taxon>Mytilinae</taxon>
        <taxon>Mytilus</taxon>
    </lineage>
</organism>
<dbReference type="AlphaFoldDB" id="A0A6J8CS52"/>
<protein>
    <recommendedName>
        <fullName evidence="3">Acyl-[acyl-carrier-protein] hydrolase</fullName>
    </recommendedName>
</protein>
<dbReference type="SUPFAM" id="SSF54637">
    <property type="entry name" value="Thioesterase/thiol ester dehydrase-isomerase"/>
    <property type="match status" value="1"/>
</dbReference>
<proteinExistence type="predicted"/>
<evidence type="ECO:0000313" key="1">
    <source>
        <dbReference type="EMBL" id="CAC5397710.1"/>
    </source>
</evidence>
<reference evidence="1 2" key="1">
    <citation type="submission" date="2020-06" db="EMBL/GenBank/DDBJ databases">
        <authorList>
            <person name="Li R."/>
            <person name="Bekaert M."/>
        </authorList>
    </citation>
    <scope>NUCLEOTIDE SEQUENCE [LARGE SCALE GENOMIC DNA]</scope>
    <source>
        <strain evidence="2">wild</strain>
    </source>
</reference>
<dbReference type="Proteomes" id="UP000507470">
    <property type="component" value="Unassembled WGS sequence"/>
</dbReference>
<evidence type="ECO:0008006" key="3">
    <source>
        <dbReference type="Google" id="ProtNLM"/>
    </source>
</evidence>
<dbReference type="PANTHER" id="PTHR34487:SF1">
    <property type="entry name" value="ACYL-ACP THIOESTERASE"/>
    <property type="match status" value="1"/>
</dbReference>
<dbReference type="Gene3D" id="3.10.129.10">
    <property type="entry name" value="Hotdog Thioesterase"/>
    <property type="match status" value="1"/>
</dbReference>
<keyword evidence="2" id="KW-1185">Reference proteome</keyword>
<sequence>MFRRYVSRNFIWCNTKLLASVINRGIYTINKVTPDYAEITTKGIPYGFDNRTDGAEFKARQSEVFMNTPITDMYKSSTFIMLKMILNYINPKVYQFDFLDPINLTITKELCKPGTSTHSTVTKLINTDTGELLVERLAKLCRVDNETHRPVKWSPQFHQMFSHLKDREMPEVLKKTSAPITTPPLDCFKWNLKSRYSDMDVKMHANQSMYIKSCIDCATDASLNGQLDQFNGDIIWYPVIYLSINYIAETFVNDELTVNMWQNDKDVSVLYFSVCSDALKQTVTFIEMKFDLDKIK</sequence>
<dbReference type="InterPro" id="IPR029069">
    <property type="entry name" value="HotDog_dom_sf"/>
</dbReference>
<name>A0A6J8CS52_MYTCO</name>
<gene>
    <name evidence="1" type="ORF">MCOR_32129</name>
</gene>
<dbReference type="EMBL" id="CACVKT020005753">
    <property type="protein sequence ID" value="CAC5397710.1"/>
    <property type="molecule type" value="Genomic_DNA"/>
</dbReference>
<accession>A0A6J8CS52</accession>
<dbReference type="PANTHER" id="PTHR34487">
    <property type="entry name" value="ACYL-ACP THIOESTERASE"/>
    <property type="match status" value="1"/>
</dbReference>
<evidence type="ECO:0000313" key="2">
    <source>
        <dbReference type="Proteomes" id="UP000507470"/>
    </source>
</evidence>
<dbReference type="OrthoDB" id="5975054at2759"/>